<accession>A0AAD9YDB5</accession>
<sequence>MRSTSALRRLRLVIILEAISMRINIHLSLQHQQHNCDEYPT</sequence>
<comment type="caution">
    <text evidence="1">The sequence shown here is derived from an EMBL/GenBank/DDBJ whole genome shotgun (WGS) entry which is preliminary data.</text>
</comment>
<name>A0AAD9YDB5_COLKA</name>
<dbReference type="EMBL" id="VYYT01000211">
    <property type="protein sequence ID" value="KAK2756334.1"/>
    <property type="molecule type" value="Genomic_DNA"/>
</dbReference>
<reference evidence="1" key="1">
    <citation type="submission" date="2023-02" db="EMBL/GenBank/DDBJ databases">
        <title>Colletotrichum kahawae CIFC_Que2 genome sequencing and assembly.</title>
        <authorList>
            <person name="Baroncelli R."/>
        </authorList>
    </citation>
    <scope>NUCLEOTIDE SEQUENCE</scope>
    <source>
        <strain evidence="1">CIFC_Que2</strain>
    </source>
</reference>
<evidence type="ECO:0000313" key="1">
    <source>
        <dbReference type="EMBL" id="KAK2756334.1"/>
    </source>
</evidence>
<dbReference type="Proteomes" id="UP001281614">
    <property type="component" value="Unassembled WGS sequence"/>
</dbReference>
<keyword evidence="2" id="KW-1185">Reference proteome</keyword>
<gene>
    <name evidence="1" type="ORF">CKAH01_05855</name>
</gene>
<organism evidence="1 2">
    <name type="scientific">Colletotrichum kahawae</name>
    <name type="common">Coffee berry disease fungus</name>
    <dbReference type="NCBI Taxonomy" id="34407"/>
    <lineage>
        <taxon>Eukaryota</taxon>
        <taxon>Fungi</taxon>
        <taxon>Dikarya</taxon>
        <taxon>Ascomycota</taxon>
        <taxon>Pezizomycotina</taxon>
        <taxon>Sordariomycetes</taxon>
        <taxon>Hypocreomycetidae</taxon>
        <taxon>Glomerellales</taxon>
        <taxon>Glomerellaceae</taxon>
        <taxon>Colletotrichum</taxon>
        <taxon>Colletotrichum gloeosporioides species complex</taxon>
    </lineage>
</organism>
<dbReference type="AlphaFoldDB" id="A0AAD9YDB5"/>
<protein>
    <submittedName>
        <fullName evidence="1">Uncharacterized protein</fullName>
    </submittedName>
</protein>
<proteinExistence type="predicted"/>
<evidence type="ECO:0000313" key="2">
    <source>
        <dbReference type="Proteomes" id="UP001281614"/>
    </source>
</evidence>